<feature type="domain" description="Protein export membrane protein SecD/SecF C-terminal" evidence="12">
    <location>
        <begin position="625"/>
        <end position="804"/>
    </location>
</feature>
<dbReference type="GO" id="GO:0043952">
    <property type="term" value="P:protein transport by the Sec complex"/>
    <property type="evidence" value="ECO:0007669"/>
    <property type="project" value="UniProtKB-UniRule"/>
</dbReference>
<protein>
    <recommendedName>
        <fullName evidence="9 10">Multifunctional fusion protein</fullName>
    </recommendedName>
    <domain>
        <recommendedName>
            <fullName evidence="9">Protein translocase subunit SecD</fullName>
        </recommendedName>
    </domain>
    <domain>
        <recommendedName>
            <fullName evidence="10">Protein-export membrane protein SecF</fullName>
        </recommendedName>
    </domain>
</protein>
<dbReference type="Pfam" id="PF07549">
    <property type="entry name" value="Sec_GG"/>
    <property type="match status" value="2"/>
</dbReference>
<evidence type="ECO:0000259" key="13">
    <source>
        <dbReference type="Pfam" id="PF21760"/>
    </source>
</evidence>
<organism evidence="15 16">
    <name type="scientific">Rhodovulum strictum</name>
    <dbReference type="NCBI Taxonomy" id="58314"/>
    <lineage>
        <taxon>Bacteria</taxon>
        <taxon>Pseudomonadati</taxon>
        <taxon>Pseudomonadota</taxon>
        <taxon>Alphaproteobacteria</taxon>
        <taxon>Rhodobacterales</taxon>
        <taxon>Paracoccaceae</taxon>
        <taxon>Rhodovulum</taxon>
    </lineage>
</organism>
<feature type="transmembrane region" description="Helical" evidence="9">
    <location>
        <begin position="534"/>
        <end position="552"/>
    </location>
</feature>
<feature type="region of interest" description="Disordered" evidence="11">
    <location>
        <begin position="811"/>
        <end position="839"/>
    </location>
</feature>
<proteinExistence type="inferred from homology"/>
<evidence type="ECO:0000256" key="10">
    <source>
        <dbReference type="HAMAP-Rule" id="MF_01464"/>
    </source>
</evidence>
<evidence type="ECO:0000256" key="4">
    <source>
        <dbReference type="ARBA" id="ARBA00022692"/>
    </source>
</evidence>
<feature type="transmembrane region" description="Helical" evidence="9">
    <location>
        <begin position="349"/>
        <end position="369"/>
    </location>
</feature>
<keyword evidence="8 9" id="KW-0472">Membrane</keyword>
<keyword evidence="6 9" id="KW-1133">Transmembrane helix</keyword>
<feature type="transmembrane region" description="Helical" evidence="9">
    <location>
        <begin position="376"/>
        <end position="398"/>
    </location>
</feature>
<evidence type="ECO:0000256" key="9">
    <source>
        <dbReference type="HAMAP-Rule" id="MF_01463"/>
    </source>
</evidence>
<feature type="transmembrane region" description="Helical" evidence="9">
    <location>
        <begin position="777"/>
        <end position="803"/>
    </location>
</feature>
<dbReference type="Gene3D" id="3.30.1360.200">
    <property type="match status" value="1"/>
</dbReference>
<dbReference type="Gene3D" id="1.20.1640.10">
    <property type="entry name" value="Multidrug efflux transporter AcrB transmembrane domain"/>
    <property type="match status" value="2"/>
</dbReference>
<comment type="caution">
    <text evidence="9">Lacks conserved residue(s) required for the propagation of feature annotation.</text>
</comment>
<reference evidence="15 16" key="1">
    <citation type="submission" date="2019-11" db="EMBL/GenBank/DDBJ databases">
        <title>Draft Whole-Genome sequence of the marine photosynthetic bacterium Rhodovulum strictum DSM 11289.</title>
        <authorList>
            <person name="Kyndt J.A."/>
            <person name="Meyer T.E."/>
        </authorList>
    </citation>
    <scope>NUCLEOTIDE SEQUENCE [LARGE SCALE GENOMIC DNA]</scope>
    <source>
        <strain evidence="15 16">DSM 11289</strain>
    </source>
</reference>
<feature type="transmembrane region" description="Helical" evidence="9">
    <location>
        <begin position="476"/>
        <end position="497"/>
    </location>
</feature>
<evidence type="ECO:0000256" key="1">
    <source>
        <dbReference type="ARBA" id="ARBA00004651"/>
    </source>
</evidence>
<evidence type="ECO:0000256" key="11">
    <source>
        <dbReference type="SAM" id="MobiDB-lite"/>
    </source>
</evidence>
<feature type="transmembrane region" description="Helical" evidence="9">
    <location>
        <begin position="673"/>
        <end position="693"/>
    </location>
</feature>
<evidence type="ECO:0000256" key="8">
    <source>
        <dbReference type="ARBA" id="ARBA00023136"/>
    </source>
</evidence>
<keyword evidence="5 9" id="KW-0653">Protein transport</keyword>
<accession>A0A844BIJ1</accession>
<comment type="subunit">
    <text evidence="9">Forms a complex with SecF. Part of the essential Sec protein translocation apparatus which comprises SecA, SecYEG and auxiliary proteins SecDF-YajC and YidC.</text>
</comment>
<dbReference type="EMBL" id="WJPO01000014">
    <property type="protein sequence ID" value="MRH21345.1"/>
    <property type="molecule type" value="Genomic_DNA"/>
</dbReference>
<dbReference type="SUPFAM" id="SSF82866">
    <property type="entry name" value="Multidrug efflux transporter AcrB transmembrane domain"/>
    <property type="match status" value="2"/>
</dbReference>
<feature type="transmembrane region" description="Helical" evidence="9">
    <location>
        <begin position="404"/>
        <end position="426"/>
    </location>
</feature>
<dbReference type="OrthoDB" id="9805019at2"/>
<comment type="subunit">
    <text evidence="10">Forms a complex with SecD. Part of the essential Sec protein translocation apparatus which comprises SecA, SecYEG and auxiliary proteins SecDF-YajC and YidC.</text>
</comment>
<dbReference type="NCBIfam" id="TIGR01129">
    <property type="entry name" value="secD"/>
    <property type="match status" value="1"/>
</dbReference>
<feature type="transmembrane region" description="Helical" evidence="9">
    <location>
        <begin position="748"/>
        <end position="771"/>
    </location>
</feature>
<comment type="similarity">
    <text evidence="9">Belongs to the SecD/SecF family. SecD subfamily.</text>
</comment>
<evidence type="ECO:0000259" key="12">
    <source>
        <dbReference type="Pfam" id="PF02355"/>
    </source>
</evidence>
<dbReference type="InterPro" id="IPR048634">
    <property type="entry name" value="SecD_SecF_C"/>
</dbReference>
<feature type="domain" description="Protein translocase subunit SecDF P1" evidence="13">
    <location>
        <begin position="153"/>
        <end position="210"/>
    </location>
</feature>
<dbReference type="InterPro" id="IPR005665">
    <property type="entry name" value="SecF_bac"/>
</dbReference>
<dbReference type="NCBIfam" id="NF009583">
    <property type="entry name" value="PRK13024.1-3"/>
    <property type="match status" value="1"/>
</dbReference>
<dbReference type="AlphaFoldDB" id="A0A844BIJ1"/>
<dbReference type="Pfam" id="PF02355">
    <property type="entry name" value="SecD_SecF_C"/>
    <property type="match status" value="2"/>
</dbReference>
<dbReference type="NCBIfam" id="TIGR00916">
    <property type="entry name" value="2A0604s01"/>
    <property type="match status" value="1"/>
</dbReference>
<comment type="function">
    <text evidence="9">Part of the Sec protein translocase complex. Interacts with the SecYEG preprotein conducting channel. SecDF uses the proton motive force (PMF) to complete protein translocation after the ATP-dependent function of SecA.</text>
</comment>
<name>A0A844BIJ1_9RHOB</name>
<dbReference type="HAMAP" id="MF_01463_B">
    <property type="entry name" value="SecD_B"/>
    <property type="match status" value="1"/>
</dbReference>
<feature type="domain" description="Protein export membrane protein SecD/SecF C-terminal" evidence="12">
    <location>
        <begin position="331"/>
        <end position="495"/>
    </location>
</feature>
<dbReference type="GO" id="GO:0005886">
    <property type="term" value="C:plasma membrane"/>
    <property type="evidence" value="ECO:0007669"/>
    <property type="project" value="UniProtKB-SubCell"/>
</dbReference>
<dbReference type="InterPro" id="IPR048631">
    <property type="entry name" value="SecD_1st"/>
</dbReference>
<keyword evidence="3 9" id="KW-1003">Cell membrane</keyword>
<dbReference type="NCBIfam" id="TIGR00966">
    <property type="entry name" value="transloc_SecF"/>
    <property type="match status" value="1"/>
</dbReference>
<dbReference type="RefSeq" id="WP_153748651.1">
    <property type="nucleotide sequence ID" value="NZ_BAAADI010000001.1"/>
</dbReference>
<keyword evidence="4 9" id="KW-0812">Transmembrane</keyword>
<feature type="transmembrane region" description="Helical" evidence="9">
    <location>
        <begin position="646"/>
        <end position="666"/>
    </location>
</feature>
<comment type="caution">
    <text evidence="15">The sequence shown here is derived from an EMBL/GenBank/DDBJ whole genome shotgun (WGS) entry which is preliminary data.</text>
</comment>
<feature type="compositionally biased region" description="Polar residues" evidence="11">
    <location>
        <begin position="814"/>
        <end position="827"/>
    </location>
</feature>
<evidence type="ECO:0000313" key="16">
    <source>
        <dbReference type="Proteomes" id="UP000466730"/>
    </source>
</evidence>
<dbReference type="GO" id="GO:0006605">
    <property type="term" value="P:protein targeting"/>
    <property type="evidence" value="ECO:0007669"/>
    <property type="project" value="UniProtKB-UniRule"/>
</dbReference>
<dbReference type="InterPro" id="IPR022645">
    <property type="entry name" value="SecD/SecF_bac"/>
</dbReference>
<dbReference type="InterPro" id="IPR055344">
    <property type="entry name" value="SecD_SecF_C_bact"/>
</dbReference>
<dbReference type="InterPro" id="IPR005791">
    <property type="entry name" value="SecD"/>
</dbReference>
<dbReference type="InterPro" id="IPR054384">
    <property type="entry name" value="SecDF_P1_head"/>
</dbReference>
<dbReference type="PANTHER" id="PTHR30081:SF1">
    <property type="entry name" value="PROTEIN TRANSLOCASE SUBUNIT SECD"/>
    <property type="match status" value="1"/>
</dbReference>
<comment type="similarity">
    <text evidence="10">Belongs to the SecD/SecF family. SecF subfamily.</text>
</comment>
<sequence>MRRPAWVVTTYAVLLLLAVATALPNFLPSTVRSTLPDWATRQTVPLGLDLQGGAHLLLAVDREDLAEARLQELRETLSAEMRVRNLNPGAIRTEGLALSVPADEALFSALQSVAAVTAQHGSPADFTVDLSDGTLQLELTEAGLDRAAAIAADSSLEVIRHRVDQVGVSEPVISRVGDDRILVQMPGVENPAQLRELLGSTAKMSFQMVAPGPGPGVSMLEMRDGSGAIPVEDRVALSGDRLDRAASAFDPETGRPMVTFAFDRQGGIAFAEITAANIGQRFAVVLDGSVLTAPVIQTAIPGGQGQITGEFTLEEAQTLAVLLTSGALPASLEVIEERSVGAALGADSIRAGLVTGAVGLTLVVAMMVGLYGGWGLLASAVLGLNVMLTLTALGLLGATLTLPGIAGIILCLGIAVDSNILIFSRIREETAKGAIAIKALTQGYARAWSTILDANITTLLAMVLLFMFGAGAIRGFAVTMSLGILISMFTAVVLMRMMMEALVRRRKPARLAIAPLIGGVPAPGAFSFMRRGRLALAVSAALSVGAVGALVWPGPNLGIDFTGGVQMVLRSDAPVPLADLRAALAAGVPGDASLQAFGDPTEALIRVQGEAGQATVAAVEAAAAQAVSGAVFDQIDLVGPTISGELATTGLIALSLAVLAMLAYIWVRFEWHFAAGAIVVLFLDVTKTFGVIAVTGWEVNLTTIVALLTLIGYSVNDKVVVYDRIREHLRGGGDAPLADVIDRSLNLVLARCIFTSGTTLAALLPMAIWGGPAVAGFAWPMIAGVVIATGSSLFVSGPVLAWLAARSPAAMSGPASQQAGQMPSSETGPEARPRRSRPS</sequence>
<feature type="transmembrane region" description="Helical" evidence="9">
    <location>
        <begin position="699"/>
        <end position="716"/>
    </location>
</feature>
<feature type="transmembrane region" description="Helical" evidence="9">
    <location>
        <begin position="447"/>
        <end position="470"/>
    </location>
</feature>
<dbReference type="Pfam" id="PF21760">
    <property type="entry name" value="SecD_1st"/>
    <property type="match status" value="1"/>
</dbReference>
<dbReference type="PANTHER" id="PTHR30081">
    <property type="entry name" value="PROTEIN-EXPORT MEMBRANE PROTEIN SEC"/>
    <property type="match status" value="1"/>
</dbReference>
<evidence type="ECO:0000256" key="7">
    <source>
        <dbReference type="ARBA" id="ARBA00023010"/>
    </source>
</evidence>
<comment type="subcellular location">
    <subcellularLocation>
        <location evidence="1 9">Cell membrane</location>
        <topology evidence="1 9">Multi-pass membrane protein</topology>
    </subcellularLocation>
</comment>
<evidence type="ECO:0000256" key="3">
    <source>
        <dbReference type="ARBA" id="ARBA00022475"/>
    </source>
</evidence>
<gene>
    <name evidence="9 15" type="primary">secD</name>
    <name evidence="10" type="synonym">secF</name>
    <name evidence="15" type="ORF">GH815_10090</name>
</gene>
<dbReference type="HAMAP" id="MF_01464_B">
    <property type="entry name" value="SecF_B"/>
    <property type="match status" value="1"/>
</dbReference>
<dbReference type="InterPro" id="IPR022813">
    <property type="entry name" value="SecD/SecF_arch_bac"/>
</dbReference>
<dbReference type="GO" id="GO:0015450">
    <property type="term" value="F:protein-transporting ATPase activity"/>
    <property type="evidence" value="ECO:0007669"/>
    <property type="project" value="InterPro"/>
</dbReference>
<feature type="domain" description="SecDF P1 head subdomain" evidence="14">
    <location>
        <begin position="220"/>
        <end position="330"/>
    </location>
</feature>
<evidence type="ECO:0000256" key="6">
    <source>
        <dbReference type="ARBA" id="ARBA00022989"/>
    </source>
</evidence>
<dbReference type="Pfam" id="PF22599">
    <property type="entry name" value="SecDF_P1_head"/>
    <property type="match status" value="1"/>
</dbReference>
<keyword evidence="16" id="KW-1185">Reference proteome</keyword>
<evidence type="ECO:0000313" key="15">
    <source>
        <dbReference type="EMBL" id="MRH21345.1"/>
    </source>
</evidence>
<evidence type="ECO:0000256" key="2">
    <source>
        <dbReference type="ARBA" id="ARBA00022448"/>
    </source>
</evidence>
<keyword evidence="2 9" id="KW-0813">Transport</keyword>
<dbReference type="InterPro" id="IPR022646">
    <property type="entry name" value="SecD/SecF_CS"/>
</dbReference>
<dbReference type="PRINTS" id="PR01755">
    <property type="entry name" value="SECFTRNLCASE"/>
</dbReference>
<dbReference type="GO" id="GO:0065002">
    <property type="term" value="P:intracellular protein transmembrane transport"/>
    <property type="evidence" value="ECO:0007669"/>
    <property type="project" value="UniProtKB-UniRule"/>
</dbReference>
<evidence type="ECO:0000256" key="5">
    <source>
        <dbReference type="ARBA" id="ARBA00022927"/>
    </source>
</evidence>
<dbReference type="Gene3D" id="3.30.70.3400">
    <property type="match status" value="2"/>
</dbReference>
<keyword evidence="7 9" id="KW-0811">Translocation</keyword>
<evidence type="ECO:0000259" key="14">
    <source>
        <dbReference type="Pfam" id="PF22599"/>
    </source>
</evidence>
<dbReference type="Proteomes" id="UP000466730">
    <property type="component" value="Unassembled WGS sequence"/>
</dbReference>